<accession>A0A671RIT9</accession>
<evidence type="ECO:0000313" key="1">
    <source>
        <dbReference type="Ensembl" id="ENSSANP00000083492.1"/>
    </source>
</evidence>
<keyword evidence="2" id="KW-1185">Reference proteome</keyword>
<sequence>RDKSRRWNRTLKILINKAPGSDRILPELISAIWDIVFSLILNSFNFTIENGTLHRDQNTALITLLLKKGKDPLECASYRPISLITTDAKLFAKTLD</sequence>
<evidence type="ECO:0008006" key="3">
    <source>
        <dbReference type="Google" id="ProtNLM"/>
    </source>
</evidence>
<dbReference type="Ensembl" id="ENSSANT00000088730.1">
    <property type="protein sequence ID" value="ENSSANP00000083492.1"/>
    <property type="gene ID" value="ENSSANG00000041444.1"/>
</dbReference>
<name>A0A671RIT9_9TELE</name>
<dbReference type="PANTHER" id="PTHR19446">
    <property type="entry name" value="REVERSE TRANSCRIPTASES"/>
    <property type="match status" value="1"/>
</dbReference>
<evidence type="ECO:0000313" key="2">
    <source>
        <dbReference type="Proteomes" id="UP000472260"/>
    </source>
</evidence>
<dbReference type="AlphaFoldDB" id="A0A671RIT9"/>
<dbReference type="Proteomes" id="UP000472260">
    <property type="component" value="Unassembled WGS sequence"/>
</dbReference>
<organism evidence="1 2">
    <name type="scientific">Sinocyclocheilus anshuiensis</name>
    <dbReference type="NCBI Taxonomy" id="1608454"/>
    <lineage>
        <taxon>Eukaryota</taxon>
        <taxon>Metazoa</taxon>
        <taxon>Chordata</taxon>
        <taxon>Craniata</taxon>
        <taxon>Vertebrata</taxon>
        <taxon>Euteleostomi</taxon>
        <taxon>Actinopterygii</taxon>
        <taxon>Neopterygii</taxon>
        <taxon>Teleostei</taxon>
        <taxon>Ostariophysi</taxon>
        <taxon>Cypriniformes</taxon>
        <taxon>Cyprinidae</taxon>
        <taxon>Cyprininae</taxon>
        <taxon>Sinocyclocheilus</taxon>
    </lineage>
</organism>
<protein>
    <recommendedName>
        <fullName evidence="3">Reverse transcriptase domain-containing protein</fullName>
    </recommendedName>
</protein>
<reference evidence="1" key="2">
    <citation type="submission" date="2025-09" db="UniProtKB">
        <authorList>
            <consortium name="Ensembl"/>
        </authorList>
    </citation>
    <scope>IDENTIFICATION</scope>
</reference>
<proteinExistence type="predicted"/>
<reference evidence="1" key="1">
    <citation type="submission" date="2025-08" db="UniProtKB">
        <authorList>
            <consortium name="Ensembl"/>
        </authorList>
    </citation>
    <scope>IDENTIFICATION</scope>
</reference>